<comment type="caution">
    <text evidence="1">The sequence shown here is derived from an EMBL/GenBank/DDBJ whole genome shotgun (WGS) entry which is preliminary data.</text>
</comment>
<dbReference type="Proteomes" id="UP000189353">
    <property type="component" value="Unassembled WGS sequence"/>
</dbReference>
<dbReference type="AlphaFoldDB" id="A0A1V3LCF8"/>
<reference evidence="1 2" key="1">
    <citation type="submission" date="2016-10" db="EMBL/GenBank/DDBJ databases">
        <title>Rodentibacter gen. nov. and new species.</title>
        <authorList>
            <person name="Christensen H."/>
        </authorList>
    </citation>
    <scope>NUCLEOTIDE SEQUENCE [LARGE SCALE GENOMIC DNA]</scope>
    <source>
        <strain evidence="1 2">Ppn158</strain>
    </source>
</reference>
<gene>
    <name evidence="1" type="ORF">BKG88_00965</name>
</gene>
<sequence length="59" mass="6646">MPNVILHYQDGRTFICAKGVTLTQAEEIKAYIESNNDDFSYRDVATVEIQHTGGNDEKV</sequence>
<evidence type="ECO:0000313" key="2">
    <source>
        <dbReference type="Proteomes" id="UP000189353"/>
    </source>
</evidence>
<name>A0A1V3LCF8_9PAST</name>
<accession>A0A1V3LCF8</accession>
<protein>
    <submittedName>
        <fullName evidence="1">Uncharacterized protein</fullName>
    </submittedName>
</protein>
<proteinExistence type="predicted"/>
<dbReference type="RefSeq" id="WP_077552158.1">
    <property type="nucleotide sequence ID" value="NZ_MLAI01000007.1"/>
</dbReference>
<organism evidence="1 2">
    <name type="scientific">Rodentibacter ratti</name>
    <dbReference type="NCBI Taxonomy" id="1906745"/>
    <lineage>
        <taxon>Bacteria</taxon>
        <taxon>Pseudomonadati</taxon>
        <taxon>Pseudomonadota</taxon>
        <taxon>Gammaproteobacteria</taxon>
        <taxon>Pasteurellales</taxon>
        <taxon>Pasteurellaceae</taxon>
        <taxon>Rodentibacter</taxon>
    </lineage>
</organism>
<dbReference type="EMBL" id="MLAI01000007">
    <property type="protein sequence ID" value="OOF87801.1"/>
    <property type="molecule type" value="Genomic_DNA"/>
</dbReference>
<evidence type="ECO:0000313" key="1">
    <source>
        <dbReference type="EMBL" id="OOF87801.1"/>
    </source>
</evidence>
<dbReference type="OrthoDB" id="5679385at2"/>